<evidence type="ECO:0000313" key="3">
    <source>
        <dbReference type="Proteomes" id="UP000283530"/>
    </source>
</evidence>
<dbReference type="Proteomes" id="UP000283530">
    <property type="component" value="Unassembled WGS sequence"/>
</dbReference>
<keyword evidence="1" id="KW-0812">Transmembrane</keyword>
<keyword evidence="1" id="KW-0472">Membrane</keyword>
<dbReference type="EMBL" id="QPKB01000010">
    <property type="protein sequence ID" value="RWR93813.1"/>
    <property type="molecule type" value="Genomic_DNA"/>
</dbReference>
<keyword evidence="3" id="KW-1185">Reference proteome</keyword>
<evidence type="ECO:0000256" key="1">
    <source>
        <dbReference type="SAM" id="Phobius"/>
    </source>
</evidence>
<proteinExistence type="predicted"/>
<organism evidence="2 3">
    <name type="scientific">Cinnamomum micranthum f. kanehirae</name>
    <dbReference type="NCBI Taxonomy" id="337451"/>
    <lineage>
        <taxon>Eukaryota</taxon>
        <taxon>Viridiplantae</taxon>
        <taxon>Streptophyta</taxon>
        <taxon>Embryophyta</taxon>
        <taxon>Tracheophyta</taxon>
        <taxon>Spermatophyta</taxon>
        <taxon>Magnoliopsida</taxon>
        <taxon>Magnoliidae</taxon>
        <taxon>Laurales</taxon>
        <taxon>Lauraceae</taxon>
        <taxon>Cinnamomum</taxon>
    </lineage>
</organism>
<dbReference type="PANTHER" id="PTHR31170:SF18">
    <property type="entry name" value="(WILD MALAYSIAN BANANA) HYPOTHETICAL PROTEIN"/>
    <property type="match status" value="1"/>
</dbReference>
<comment type="caution">
    <text evidence="2">The sequence shown here is derived from an EMBL/GenBank/DDBJ whole genome shotgun (WGS) entry which is preliminary data.</text>
</comment>
<reference evidence="2 3" key="1">
    <citation type="journal article" date="2019" name="Nat. Plants">
        <title>Stout camphor tree genome fills gaps in understanding of flowering plant genome evolution.</title>
        <authorList>
            <person name="Chaw S.M."/>
            <person name="Liu Y.C."/>
            <person name="Wu Y.W."/>
            <person name="Wang H.Y."/>
            <person name="Lin C.I."/>
            <person name="Wu C.S."/>
            <person name="Ke H.M."/>
            <person name="Chang L.Y."/>
            <person name="Hsu C.Y."/>
            <person name="Yang H.T."/>
            <person name="Sudianto E."/>
            <person name="Hsu M.H."/>
            <person name="Wu K.P."/>
            <person name="Wang L.N."/>
            <person name="Leebens-Mack J.H."/>
            <person name="Tsai I.J."/>
        </authorList>
    </citation>
    <scope>NUCLEOTIDE SEQUENCE [LARGE SCALE GENOMIC DNA]</scope>
    <source>
        <strain evidence="3">cv. Chaw 1501</strain>
        <tissue evidence="2">Young leaves</tissue>
    </source>
</reference>
<gene>
    <name evidence="2" type="ORF">CKAN_02308900</name>
</gene>
<dbReference type="AlphaFoldDB" id="A0A443PSW6"/>
<sequence>MDRHKWVIDIEEGMKDMDPSKEPDRWKRMSIFKVPPYIRSLNIDAYKPRVVSFGPYHHGKEQLKPMEAHKSRALLHFLRRSNCSFKGCCDKLKEVMLQLMLHYGHLDEEWRDKDRFLELMVVDGCFLLEFLLNNVEHFDDYDYSDPIFGHLPFDSIMYQKIMQDMLLIENQLPLLVLQTLLEVGKVQRDIRECIRNLPIPFSRAGPVFHSRFSRAGPVFHLLDGLRDEITGRSLSIKEITGRSGLSDLVTAAVIDPFPSASVLSDLKVKFEKSDTPCLLDIYFNGIVLLLPCIAFDEGTRPIFLNLLALEQLRVGKDRPVSSYVAFMGTLVRSANDVALLRDKGIIIARRQSDRAIAKCFSGLLNNPMVNPDDSLALVRERLNRMGHTMKTNIIHKTRKTCADWRSDFLKTYCRNIWTFMGLVGGILLLGLTTIQTVYGVLQFYN</sequence>
<dbReference type="PANTHER" id="PTHR31170">
    <property type="entry name" value="BNAC04G53230D PROTEIN"/>
    <property type="match status" value="1"/>
</dbReference>
<name>A0A443PSW6_9MAGN</name>
<protein>
    <submittedName>
        <fullName evidence="2">UPF0481-like protein</fullName>
    </submittedName>
</protein>
<feature type="transmembrane region" description="Helical" evidence="1">
    <location>
        <begin position="416"/>
        <end position="441"/>
    </location>
</feature>
<evidence type="ECO:0000313" key="2">
    <source>
        <dbReference type="EMBL" id="RWR93813.1"/>
    </source>
</evidence>
<dbReference type="STRING" id="337451.A0A443PSW6"/>
<accession>A0A443PSW6</accession>
<dbReference type="InterPro" id="IPR004158">
    <property type="entry name" value="DUF247_pln"/>
</dbReference>
<keyword evidence="1" id="KW-1133">Transmembrane helix</keyword>
<dbReference type="Pfam" id="PF03140">
    <property type="entry name" value="DUF247"/>
    <property type="match status" value="1"/>
</dbReference>